<accession>A0A1V6PY79</accession>
<protein>
    <submittedName>
        <fullName evidence="2">Uncharacterized protein</fullName>
    </submittedName>
</protein>
<comment type="caution">
    <text evidence="2">The sequence shown here is derived from an EMBL/GenBank/DDBJ whole genome shotgun (WGS) entry which is preliminary data.</text>
</comment>
<sequence>MPRKEAASIHLPPEVVHIITGYLVAEDPAAVFSLAKTSKTYYAYCQPAIQPAVKSIKFHDIKIAVPRPRREAELKGIVNRLIKRLKAADGFGCVRRVFVAHPKLLKSHFRAYDEEDEWKPPCLSTLLSSTQATNHTTQYGQWQESPLSRHPRHYWEPDRDFSDDLYKPVVRLIKILPNLKDLIWTWTNGMPPCILDTLHRDQPQCRLHLDYYFNSPVIRTENLDVMWHGAPSLHSISIGIDCEPPYQGLQRRESLLRAVTSASNLKELRFRRNERTPDIPSESECPSDKLSLEALHFESRLDFDGDTLYRWSHYTDFSTLQTLKIHGRLDNDVFGIWGRTKLSFPSVRALSLNIGSDFLRSAEFYNSANSFLHSVPPLTELDLEGWHSLIGIESLVGYHGPRLRKLKLLNPAAWQFVNEEEIRLIDGRCPSLEELGVPLNRSQDQSKQFISCMALGSLKNLSTLHLDYEILPPRMHEISREAMTLLSENMLSRANMPLNDTSFDEFQSQPCGSARYKEHQLQNGHVERIIVDSIIDRKLACAIFQVISDAKPLESVQLKDVTISTSGSNYDHDIAWIVDTFTTAWHVRQVSANSRGQEILIVAEELQPTEENSGGRHDCLPEWIEPIFRRLFPGQQVKGPPRKKSKKLAAKRQQDDEATSTWRRQLRAAVPAWSSRSSSSSQGNGRGEKLSLRSGKAAWGMLV</sequence>
<dbReference type="STRING" id="416450.A0A1V6PY79"/>
<evidence type="ECO:0000256" key="1">
    <source>
        <dbReference type="SAM" id="MobiDB-lite"/>
    </source>
</evidence>
<dbReference type="SUPFAM" id="SSF52047">
    <property type="entry name" value="RNI-like"/>
    <property type="match status" value="1"/>
</dbReference>
<dbReference type="Proteomes" id="UP000191672">
    <property type="component" value="Unassembled WGS sequence"/>
</dbReference>
<gene>
    <name evidence="2" type="ORF">PENANT_c024G03365</name>
</gene>
<evidence type="ECO:0000313" key="3">
    <source>
        <dbReference type="Proteomes" id="UP000191672"/>
    </source>
</evidence>
<keyword evidence="3" id="KW-1185">Reference proteome</keyword>
<organism evidence="2 3">
    <name type="scientific">Penicillium antarcticum</name>
    <dbReference type="NCBI Taxonomy" id="416450"/>
    <lineage>
        <taxon>Eukaryota</taxon>
        <taxon>Fungi</taxon>
        <taxon>Dikarya</taxon>
        <taxon>Ascomycota</taxon>
        <taxon>Pezizomycotina</taxon>
        <taxon>Eurotiomycetes</taxon>
        <taxon>Eurotiomycetidae</taxon>
        <taxon>Eurotiales</taxon>
        <taxon>Aspergillaceae</taxon>
        <taxon>Penicillium</taxon>
    </lineage>
</organism>
<dbReference type="AlphaFoldDB" id="A0A1V6PY79"/>
<dbReference type="Gene3D" id="3.80.10.10">
    <property type="entry name" value="Ribonuclease Inhibitor"/>
    <property type="match status" value="1"/>
</dbReference>
<name>A0A1V6PY79_9EURO</name>
<feature type="region of interest" description="Disordered" evidence="1">
    <location>
        <begin position="634"/>
        <end position="703"/>
    </location>
</feature>
<proteinExistence type="predicted"/>
<reference evidence="3" key="1">
    <citation type="journal article" date="2017" name="Nat. Microbiol.">
        <title>Global analysis of biosynthetic gene clusters reveals vast potential of secondary metabolite production in Penicillium species.</title>
        <authorList>
            <person name="Nielsen J.C."/>
            <person name="Grijseels S."/>
            <person name="Prigent S."/>
            <person name="Ji B."/>
            <person name="Dainat J."/>
            <person name="Nielsen K.F."/>
            <person name="Frisvad J.C."/>
            <person name="Workman M."/>
            <person name="Nielsen J."/>
        </authorList>
    </citation>
    <scope>NUCLEOTIDE SEQUENCE [LARGE SCALE GENOMIC DNA]</scope>
    <source>
        <strain evidence="3">IBT 31811</strain>
    </source>
</reference>
<dbReference type="InterPro" id="IPR032675">
    <property type="entry name" value="LRR_dom_sf"/>
</dbReference>
<feature type="compositionally biased region" description="Basic residues" evidence="1">
    <location>
        <begin position="640"/>
        <end position="650"/>
    </location>
</feature>
<dbReference type="EMBL" id="MDYN01000024">
    <property type="protein sequence ID" value="OQD81968.1"/>
    <property type="molecule type" value="Genomic_DNA"/>
</dbReference>
<evidence type="ECO:0000313" key="2">
    <source>
        <dbReference type="EMBL" id="OQD81968.1"/>
    </source>
</evidence>